<dbReference type="EMBL" id="PPPX01000001">
    <property type="protein sequence ID" value="POA09902.1"/>
    <property type="molecule type" value="Genomic_DNA"/>
</dbReference>
<reference evidence="1 2" key="1">
    <citation type="submission" date="2017-08" db="EMBL/GenBank/DDBJ databases">
        <title>Draft genome sequences of 64 type strains of genus Staph aureus.</title>
        <authorList>
            <person name="Cole K."/>
            <person name="Golubchik T."/>
            <person name="Russell J."/>
            <person name="Foster D."/>
            <person name="Llewelyn M."/>
            <person name="Wilson D."/>
            <person name="Crook D."/>
            <person name="Paul J."/>
        </authorList>
    </citation>
    <scope>NUCLEOTIDE SEQUENCE [LARGE SCALE GENOMIC DNA]</scope>
    <source>
        <strain evidence="1 2">DSM 29875</strain>
    </source>
</reference>
<proteinExistence type="predicted"/>
<dbReference type="RefSeq" id="WP_103371204.1">
    <property type="nucleotide sequence ID" value="NZ_CBCRVO010000001.1"/>
</dbReference>
<sequence>MKKFLVLILSTIFILGACGQSKSDKKGKTVSFTDQLNKGNHIVLLYEDSDDEIDKDQYLDGIANVEDGKVTLYNFREKHMNVGQAEKKSDKDLVKMAKKEDKKAFKDAKRKKIDLYENLSSSDDDEFKEDNKKELKEAKKLKYKEPKKQTMTTEVKAVKGTTKTSRVETSKFDDDSDDEINDIILDYNSHLNEEFNSVCKPKKVGSTKMIGVVKKTGSGDNLHAIMRSDDNVSKVTL</sequence>
<dbReference type="PROSITE" id="PS51257">
    <property type="entry name" value="PROKAR_LIPOPROTEIN"/>
    <property type="match status" value="1"/>
</dbReference>
<evidence type="ECO:0000313" key="1">
    <source>
        <dbReference type="EMBL" id="POA09902.1"/>
    </source>
</evidence>
<dbReference type="OrthoDB" id="8613538at2"/>
<protein>
    <submittedName>
        <fullName evidence="1">Uncharacterized protein</fullName>
    </submittedName>
</protein>
<evidence type="ECO:0000313" key="2">
    <source>
        <dbReference type="Proteomes" id="UP000242712"/>
    </source>
</evidence>
<organism evidence="1 2">
    <name type="scientific">Staphylococcus argensis</name>
    <dbReference type="NCBI Taxonomy" id="1607738"/>
    <lineage>
        <taxon>Bacteria</taxon>
        <taxon>Bacillati</taxon>
        <taxon>Bacillota</taxon>
        <taxon>Bacilli</taxon>
        <taxon>Bacillales</taxon>
        <taxon>Staphylococcaceae</taxon>
        <taxon>Staphylococcus</taxon>
    </lineage>
</organism>
<dbReference type="Proteomes" id="UP000242712">
    <property type="component" value="Unassembled WGS sequence"/>
</dbReference>
<keyword evidence="2" id="KW-1185">Reference proteome</keyword>
<name>A0A2K4FEX9_9STAP</name>
<dbReference type="AlphaFoldDB" id="A0A2K4FEX9"/>
<gene>
    <name evidence="1" type="ORF">CD039_03910</name>
</gene>
<comment type="caution">
    <text evidence="1">The sequence shown here is derived from an EMBL/GenBank/DDBJ whole genome shotgun (WGS) entry which is preliminary data.</text>
</comment>
<dbReference type="GeneID" id="98297487"/>
<accession>A0A2K4FEX9</accession>